<evidence type="ECO:0000259" key="5">
    <source>
        <dbReference type="SMART" id="SM00047"/>
    </source>
</evidence>
<dbReference type="RefSeq" id="WP_225417543.1">
    <property type="nucleotide sequence ID" value="NZ_BEXA01000002.1"/>
</dbReference>
<keyword evidence="2" id="KW-0378">Hydrolase</keyword>
<dbReference type="Gene3D" id="4.10.80.30">
    <property type="entry name" value="DNA polymerase, domain 6"/>
    <property type="match status" value="1"/>
</dbReference>
<name>A0A401FK33_9LACO</name>
<feature type="domain" description="Mannosyl-glycoprotein endo-beta-N-acetylglucosamidase-like" evidence="5">
    <location>
        <begin position="24"/>
        <end position="184"/>
    </location>
</feature>
<evidence type="ECO:0000313" key="7">
    <source>
        <dbReference type="Proteomes" id="UP000286974"/>
    </source>
</evidence>
<evidence type="ECO:0000256" key="3">
    <source>
        <dbReference type="SAM" id="MobiDB-lite"/>
    </source>
</evidence>
<proteinExistence type="inferred from homology"/>
<dbReference type="InterPro" id="IPR002901">
    <property type="entry name" value="MGlyc_endo_b_GlcNAc-like_dom"/>
</dbReference>
<accession>A0A401FK33</accession>
<evidence type="ECO:0000256" key="4">
    <source>
        <dbReference type="SAM" id="SignalP"/>
    </source>
</evidence>
<dbReference type="GO" id="GO:0004040">
    <property type="term" value="F:amidase activity"/>
    <property type="evidence" value="ECO:0007669"/>
    <property type="project" value="InterPro"/>
</dbReference>
<evidence type="ECO:0000313" key="6">
    <source>
        <dbReference type="EMBL" id="GAY72739.1"/>
    </source>
</evidence>
<keyword evidence="4" id="KW-0732">Signal</keyword>
<dbReference type="PANTHER" id="PTHR33308:SF9">
    <property type="entry name" value="PEPTIDOGLYCAN HYDROLASE FLGJ"/>
    <property type="match status" value="1"/>
</dbReference>
<dbReference type="InterPro" id="IPR051056">
    <property type="entry name" value="Glycosyl_Hydrolase_73"/>
</dbReference>
<sequence>MYHKFKGQLLMLCFALFGCFLFTNDDAQASVQTDFIEQMKAPIVKVSRENHLYASVMMAQAMLESDNGQSSLAVEGNNYFGVKGSYDGQSVTMGTQEMTSNGKTISTSATFKKYPTILASIEDNAKILRNGTTDDPDLYSGTWTTNSLSASDAAMALSSTYATDMEYGNKLNHLISAYNLDKLDTSPSSTSINDKLTAEVTRQLSAPKQTNDDNNEPSKITNKKIVIASQHVFPKKTTHNIAPKLMFTLQAATTK</sequence>
<dbReference type="Gene3D" id="1.10.530.10">
    <property type="match status" value="1"/>
</dbReference>
<organism evidence="6 7">
    <name type="scientific">Lentilactobacillus kosonis</name>
    <dbReference type="NCBI Taxonomy" id="2810561"/>
    <lineage>
        <taxon>Bacteria</taxon>
        <taxon>Bacillati</taxon>
        <taxon>Bacillota</taxon>
        <taxon>Bacilli</taxon>
        <taxon>Lactobacillales</taxon>
        <taxon>Lactobacillaceae</taxon>
        <taxon>Lentilactobacillus</taxon>
    </lineage>
</organism>
<evidence type="ECO:0000256" key="2">
    <source>
        <dbReference type="ARBA" id="ARBA00022801"/>
    </source>
</evidence>
<feature type="chain" id="PRO_5019525499" evidence="4">
    <location>
        <begin position="30"/>
        <end position="255"/>
    </location>
</feature>
<feature type="signal peptide" evidence="4">
    <location>
        <begin position="1"/>
        <end position="29"/>
    </location>
</feature>
<reference evidence="6 7" key="1">
    <citation type="submission" date="2017-11" db="EMBL/GenBank/DDBJ databases">
        <title>Draft Genome Sequence of Lactobacillus curieae NBRC 111893 isolated from Koso, a Japanese sugar-Vegetable Fermented Beverage.</title>
        <authorList>
            <person name="Chiou T.Y."/>
            <person name="Oshima K."/>
            <person name="Suda W."/>
            <person name="Hattori M."/>
            <person name="Takahashi T."/>
        </authorList>
    </citation>
    <scope>NUCLEOTIDE SEQUENCE [LARGE SCALE GENOMIC DNA]</scope>
    <source>
        <strain evidence="6 7">NBRC111893</strain>
    </source>
</reference>
<dbReference type="STRING" id="1138822.PL11_008105"/>
<dbReference type="PROSITE" id="PS51257">
    <property type="entry name" value="PROKAR_LIPOPROTEIN"/>
    <property type="match status" value="1"/>
</dbReference>
<feature type="region of interest" description="Disordered" evidence="3">
    <location>
        <begin position="202"/>
        <end position="222"/>
    </location>
</feature>
<dbReference type="AlphaFoldDB" id="A0A401FK33"/>
<keyword evidence="7" id="KW-1185">Reference proteome</keyword>
<dbReference type="PANTHER" id="PTHR33308">
    <property type="entry name" value="PEPTIDOGLYCAN HYDROLASE FLGJ"/>
    <property type="match status" value="1"/>
</dbReference>
<dbReference type="Pfam" id="PF01832">
    <property type="entry name" value="Glucosaminidase"/>
    <property type="match status" value="1"/>
</dbReference>
<dbReference type="Proteomes" id="UP000286974">
    <property type="component" value="Unassembled WGS sequence"/>
</dbReference>
<gene>
    <name evidence="6" type="ORF">NBRC111893_885</name>
</gene>
<evidence type="ECO:0000256" key="1">
    <source>
        <dbReference type="ARBA" id="ARBA00010266"/>
    </source>
</evidence>
<dbReference type="EMBL" id="BEXA01000002">
    <property type="protein sequence ID" value="GAY72739.1"/>
    <property type="molecule type" value="Genomic_DNA"/>
</dbReference>
<dbReference type="SMART" id="SM00047">
    <property type="entry name" value="LYZ2"/>
    <property type="match status" value="1"/>
</dbReference>
<comment type="caution">
    <text evidence="6">The sequence shown here is derived from an EMBL/GenBank/DDBJ whole genome shotgun (WGS) entry which is preliminary data.</text>
</comment>
<protein>
    <submittedName>
        <fullName evidence="6">N-acetylmuramoyl-L-alanine amidase, family 4</fullName>
    </submittedName>
</protein>
<comment type="similarity">
    <text evidence="1">Belongs to the glycosyl hydrolase 73 family.</text>
</comment>